<dbReference type="InterPro" id="IPR013783">
    <property type="entry name" value="Ig-like_fold"/>
</dbReference>
<comment type="caution">
    <text evidence="2">The sequence shown here is derived from an EMBL/GenBank/DDBJ whole genome shotgun (WGS) entry which is preliminary data.</text>
</comment>
<sequence length="550" mass="61240">MKALNLKSMSWIMALAMMFIVSFTGCSDDDGENAPGEKIEFPTLQEATCNADGTITISFKATVDWKLTSNAGWCKFVDGEFTQSSITGKAGEQTITAKISGDGQNYSDDNVAEITLTLGEKEQVIYKITRPKKVFNGLTIKDENGNVYNTENPIIIKGSGYEKIDVVYTTILTESEFEVGISTSENPDWIKVENKGEGKFNLTFNNDNTEGIDPKYSISTEKGHKLVFGVQTTNEGLINVSVPVAYEGLKENVLLFKPEYINALTVNPEGTVFTETSSGSMEGTEGVKYENQLSSTITVRDDKFHVLKITEIKTPAMGTYFYTYDVTQEPDWVTIVEEGTKLTLTVTALPEGAELRGAAILVIPEVIWNKIKDTDLQATLFTRDSDNGAPMDYLNDEYTDYIWTHFTQEPKNEEIEIILKGFYTNKEITDWTTVKEEDLIPFDNNDQTISISEYPGQMASIAWNASFSKSLLENNKSVCIQTNSIPAGHDFGVMYNPWEGEIQITNKTIDGKEYMVLTGYPSSMSFDQIMAGIGNFDTMDFAIELNIGMY</sequence>
<dbReference type="EMBL" id="NFII01000002">
    <property type="protein sequence ID" value="OUO02374.1"/>
    <property type="molecule type" value="Genomic_DNA"/>
</dbReference>
<reference evidence="3" key="1">
    <citation type="submission" date="2017-04" db="EMBL/GenBank/DDBJ databases">
        <title>Function of individual gut microbiota members based on whole genome sequencing of pure cultures obtained from chicken caecum.</title>
        <authorList>
            <person name="Medvecky M."/>
            <person name="Cejkova D."/>
            <person name="Polansky O."/>
            <person name="Karasova D."/>
            <person name="Kubasova T."/>
            <person name="Cizek A."/>
            <person name="Rychlik I."/>
        </authorList>
    </citation>
    <scope>NUCLEOTIDE SEQUENCE [LARGE SCALE GENOMIC DNA]</scope>
    <source>
        <strain evidence="3">An43</strain>
    </source>
</reference>
<dbReference type="Proteomes" id="UP000195386">
    <property type="component" value="Unassembled WGS sequence"/>
</dbReference>
<dbReference type="Gene3D" id="2.60.40.10">
    <property type="entry name" value="Immunoglobulins"/>
    <property type="match status" value="1"/>
</dbReference>
<protein>
    <recommendedName>
        <fullName evidence="4">DUF5003 domain-containing protein</fullName>
    </recommendedName>
</protein>
<feature type="signal peptide" evidence="1">
    <location>
        <begin position="1"/>
        <end position="27"/>
    </location>
</feature>
<feature type="chain" id="PRO_5010995645" description="DUF5003 domain-containing protein" evidence="1">
    <location>
        <begin position="28"/>
        <end position="550"/>
    </location>
</feature>
<evidence type="ECO:0000313" key="2">
    <source>
        <dbReference type="EMBL" id="OUO02374.1"/>
    </source>
</evidence>
<evidence type="ECO:0000256" key="1">
    <source>
        <dbReference type="SAM" id="SignalP"/>
    </source>
</evidence>
<gene>
    <name evidence="2" type="ORF">B5F97_02290</name>
</gene>
<dbReference type="PROSITE" id="PS51257">
    <property type="entry name" value="PROKAR_LIPOPROTEIN"/>
    <property type="match status" value="1"/>
</dbReference>
<dbReference type="AlphaFoldDB" id="A0A1Y3YX09"/>
<keyword evidence="1" id="KW-0732">Signal</keyword>
<name>A0A1Y3YX09_9BACE</name>
<dbReference type="RefSeq" id="WP_087425318.1">
    <property type="nucleotide sequence ID" value="NZ_CAMMFP010000010.1"/>
</dbReference>
<evidence type="ECO:0000313" key="3">
    <source>
        <dbReference type="Proteomes" id="UP000195386"/>
    </source>
</evidence>
<accession>A0A1Y3YX09</accession>
<evidence type="ECO:0008006" key="4">
    <source>
        <dbReference type="Google" id="ProtNLM"/>
    </source>
</evidence>
<organism evidence="2 3">
    <name type="scientific">Bacteroides clarus</name>
    <dbReference type="NCBI Taxonomy" id="626929"/>
    <lineage>
        <taxon>Bacteria</taxon>
        <taxon>Pseudomonadati</taxon>
        <taxon>Bacteroidota</taxon>
        <taxon>Bacteroidia</taxon>
        <taxon>Bacteroidales</taxon>
        <taxon>Bacteroidaceae</taxon>
        <taxon>Bacteroides</taxon>
    </lineage>
</organism>
<proteinExistence type="predicted"/>